<feature type="transmembrane region" description="Helical" evidence="1">
    <location>
        <begin position="236"/>
        <end position="259"/>
    </location>
</feature>
<organism evidence="2 3">
    <name type="scientific">Amycolatopsis tolypomycina</name>
    <dbReference type="NCBI Taxonomy" id="208445"/>
    <lineage>
        <taxon>Bacteria</taxon>
        <taxon>Bacillati</taxon>
        <taxon>Actinomycetota</taxon>
        <taxon>Actinomycetes</taxon>
        <taxon>Pseudonocardiales</taxon>
        <taxon>Pseudonocardiaceae</taxon>
        <taxon>Amycolatopsis</taxon>
    </lineage>
</organism>
<keyword evidence="1" id="KW-0472">Membrane</keyword>
<evidence type="ECO:0000313" key="2">
    <source>
        <dbReference type="EMBL" id="SEC79508.1"/>
    </source>
</evidence>
<dbReference type="Proteomes" id="UP000199622">
    <property type="component" value="Unassembled WGS sequence"/>
</dbReference>
<reference evidence="3" key="1">
    <citation type="submission" date="2016-10" db="EMBL/GenBank/DDBJ databases">
        <authorList>
            <person name="Varghese N."/>
            <person name="Submissions S."/>
        </authorList>
    </citation>
    <scope>NUCLEOTIDE SEQUENCE [LARGE SCALE GENOMIC DNA]</scope>
    <source>
        <strain evidence="3">DSM 44544</strain>
    </source>
</reference>
<evidence type="ECO:0008006" key="4">
    <source>
        <dbReference type="Google" id="ProtNLM"/>
    </source>
</evidence>
<keyword evidence="3" id="KW-1185">Reference proteome</keyword>
<keyword evidence="1" id="KW-0812">Transmembrane</keyword>
<dbReference type="RefSeq" id="WP_091311593.1">
    <property type="nucleotide sequence ID" value="NZ_FNSO01000004.1"/>
</dbReference>
<keyword evidence="1" id="KW-1133">Transmembrane helix</keyword>
<sequence>MTALAVVLLALGAASTVLMPVWALLTWGARRERRRIARLPVSRCAEVTGAGERLCAVEGRSGPGPQGTLTAPLSGAPCAWYFSQVEERVSGDGPSTRLVWETGGTMAFEVRDASGSVLVDGRLVHPEHRSSRTGHSPPVRRAVQEEVGSAQDSAHLRGLIARGILNEKSFRRGWLSDSLGWSVQEYVLPIGEPLHVQGRPGVREGRPLLGPARRKHLVAGRTHAQLSADIEQDVRTGWGCLLIGSVAGPLLLVAGYLLLRV</sequence>
<protein>
    <recommendedName>
        <fullName evidence="4">RING-type E3 ubiquitin transferase</fullName>
    </recommendedName>
</protein>
<dbReference type="EMBL" id="FNSO01000004">
    <property type="protein sequence ID" value="SEC79508.1"/>
    <property type="molecule type" value="Genomic_DNA"/>
</dbReference>
<evidence type="ECO:0000313" key="3">
    <source>
        <dbReference type="Proteomes" id="UP000199622"/>
    </source>
</evidence>
<evidence type="ECO:0000256" key="1">
    <source>
        <dbReference type="SAM" id="Phobius"/>
    </source>
</evidence>
<dbReference type="OrthoDB" id="3469619at2"/>
<dbReference type="STRING" id="208445.SAMN04489727_5117"/>
<name>A0A1H4VFZ8_9PSEU</name>
<proteinExistence type="predicted"/>
<gene>
    <name evidence="2" type="ORF">SAMN04489727_5117</name>
</gene>
<accession>A0A1H4VFZ8</accession>
<dbReference type="AlphaFoldDB" id="A0A1H4VFZ8"/>